<organism evidence="6 7">
    <name type="scientific">Hypericibacter terrae</name>
    <dbReference type="NCBI Taxonomy" id="2602015"/>
    <lineage>
        <taxon>Bacteria</taxon>
        <taxon>Pseudomonadati</taxon>
        <taxon>Pseudomonadota</taxon>
        <taxon>Alphaproteobacteria</taxon>
        <taxon>Rhodospirillales</taxon>
        <taxon>Dongiaceae</taxon>
        <taxon>Hypericibacter</taxon>
    </lineage>
</organism>
<dbReference type="Gene3D" id="1.10.10.10">
    <property type="entry name" value="Winged helix-like DNA-binding domain superfamily/Winged helix DNA-binding domain"/>
    <property type="match status" value="1"/>
</dbReference>
<comment type="subcellular location">
    <subcellularLocation>
        <location evidence="1">Cytoplasm</location>
    </subcellularLocation>
</comment>
<evidence type="ECO:0000313" key="6">
    <source>
        <dbReference type="EMBL" id="QEX15320.1"/>
    </source>
</evidence>
<evidence type="ECO:0000256" key="1">
    <source>
        <dbReference type="ARBA" id="ARBA00004496"/>
    </source>
</evidence>
<sequence length="181" mass="19967">MTEAALLEAALDYLARYAASTTRLRRVLERRVRRRSADRNVLDAARKTIAEVIAKLTAKGLLEDGRYASTRAESLTRQGRSRRWIEAKLSADGVASPLIRDAIEALPGSRARSELGAAIAFAKRRRLGPYRTPKRRSREELKALASKELAALARAGFDHRTARIVLDAGSAETLLAMLDEA</sequence>
<dbReference type="EMBL" id="CP042906">
    <property type="protein sequence ID" value="QEX15320.1"/>
    <property type="molecule type" value="Genomic_DNA"/>
</dbReference>
<evidence type="ECO:0000256" key="2">
    <source>
        <dbReference type="ARBA" id="ARBA00009695"/>
    </source>
</evidence>
<evidence type="ECO:0000259" key="5">
    <source>
        <dbReference type="Pfam" id="PF02631"/>
    </source>
</evidence>
<dbReference type="RefSeq" id="WP_191908389.1">
    <property type="nucleotide sequence ID" value="NZ_CP042906.1"/>
</dbReference>
<dbReference type="Proteomes" id="UP000326202">
    <property type="component" value="Chromosome"/>
</dbReference>
<gene>
    <name evidence="6" type="ORF">FRZ44_06030</name>
</gene>
<evidence type="ECO:0000256" key="3">
    <source>
        <dbReference type="ARBA" id="ARBA00018111"/>
    </source>
</evidence>
<proteinExistence type="inferred from homology"/>
<dbReference type="KEGG" id="htq:FRZ44_06030"/>
<feature type="domain" description="RecX second three-helical" evidence="5">
    <location>
        <begin position="64"/>
        <end position="102"/>
    </location>
</feature>
<keyword evidence="7" id="KW-1185">Reference proteome</keyword>
<comment type="similarity">
    <text evidence="2">Belongs to the RecX family.</text>
</comment>
<evidence type="ECO:0000313" key="7">
    <source>
        <dbReference type="Proteomes" id="UP000326202"/>
    </source>
</evidence>
<dbReference type="InterPro" id="IPR036388">
    <property type="entry name" value="WH-like_DNA-bd_sf"/>
</dbReference>
<accession>A0A5J6MGD7</accession>
<dbReference type="GO" id="GO:0005737">
    <property type="term" value="C:cytoplasm"/>
    <property type="evidence" value="ECO:0007669"/>
    <property type="project" value="UniProtKB-SubCell"/>
</dbReference>
<dbReference type="InterPro" id="IPR053924">
    <property type="entry name" value="RecX_HTH_2nd"/>
</dbReference>
<reference evidence="6 7" key="1">
    <citation type="submission" date="2019-08" db="EMBL/GenBank/DDBJ databases">
        <title>Hyperibacter terrae gen. nov., sp. nov. and Hyperibacter viscosus sp. nov., two new members in the family Rhodospirillaceae isolated from the rhizosphere of Hypericum perforatum.</title>
        <authorList>
            <person name="Noviana Z."/>
        </authorList>
    </citation>
    <scope>NUCLEOTIDE SEQUENCE [LARGE SCALE GENOMIC DNA]</scope>
    <source>
        <strain evidence="6 7">R5913</strain>
    </source>
</reference>
<evidence type="ECO:0000256" key="4">
    <source>
        <dbReference type="ARBA" id="ARBA00022490"/>
    </source>
</evidence>
<dbReference type="AlphaFoldDB" id="A0A5J6MGD7"/>
<dbReference type="Pfam" id="PF02631">
    <property type="entry name" value="RecX_HTH2"/>
    <property type="match status" value="1"/>
</dbReference>
<name>A0A5J6MGD7_9PROT</name>
<keyword evidence="4" id="KW-0963">Cytoplasm</keyword>
<protein>
    <recommendedName>
        <fullName evidence="3">Regulatory protein RecX</fullName>
    </recommendedName>
</protein>